<keyword evidence="1" id="KW-1133">Transmembrane helix</keyword>
<dbReference type="GO" id="GO:0051301">
    <property type="term" value="P:cell division"/>
    <property type="evidence" value="ECO:0007669"/>
    <property type="project" value="UniProtKB-KW"/>
</dbReference>
<evidence type="ECO:0000313" key="4">
    <source>
        <dbReference type="Proteomes" id="UP000297248"/>
    </source>
</evidence>
<reference evidence="3" key="2">
    <citation type="submission" date="2019-03" db="EMBL/GenBank/DDBJ databases">
        <authorList>
            <person name="Yan Y.-Q."/>
            <person name="Du Z.-J."/>
        </authorList>
    </citation>
    <scope>NUCLEOTIDE SEQUENCE</scope>
    <source>
        <strain evidence="3">PP-F2FG21</strain>
    </source>
</reference>
<dbReference type="RefSeq" id="WP_134335063.1">
    <property type="nucleotide sequence ID" value="NZ_BMCZ01000001.1"/>
</dbReference>
<evidence type="ECO:0000313" key="2">
    <source>
        <dbReference type="EMBL" id="MBB3967719.1"/>
    </source>
</evidence>
<dbReference type="EMBL" id="JACIEG010000001">
    <property type="protein sequence ID" value="MBB3967719.1"/>
    <property type="molecule type" value="Genomic_DNA"/>
</dbReference>
<evidence type="ECO:0000313" key="5">
    <source>
        <dbReference type="Proteomes" id="UP000583101"/>
    </source>
</evidence>
<dbReference type="EMBL" id="SNQG01000001">
    <property type="protein sequence ID" value="TEW69228.1"/>
    <property type="molecule type" value="Genomic_DNA"/>
</dbReference>
<dbReference type="AlphaFoldDB" id="A0A4Y8AJM3"/>
<comment type="caution">
    <text evidence="3">The sequence shown here is derived from an EMBL/GenBank/DDBJ whole genome shotgun (WGS) entry which is preliminary data.</text>
</comment>
<proteinExistence type="predicted"/>
<dbReference type="Proteomes" id="UP000297248">
    <property type="component" value="Unassembled WGS sequence"/>
</dbReference>
<keyword evidence="2" id="KW-0132">Cell division</keyword>
<organism evidence="3 4">
    <name type="scientific">Mucilaginibacter phyllosphaerae</name>
    <dbReference type="NCBI Taxonomy" id="1812349"/>
    <lineage>
        <taxon>Bacteria</taxon>
        <taxon>Pseudomonadati</taxon>
        <taxon>Bacteroidota</taxon>
        <taxon>Sphingobacteriia</taxon>
        <taxon>Sphingobacteriales</taxon>
        <taxon>Sphingobacteriaceae</taxon>
        <taxon>Mucilaginibacter</taxon>
    </lineage>
</organism>
<evidence type="ECO:0000313" key="3">
    <source>
        <dbReference type="EMBL" id="TEW69228.1"/>
    </source>
</evidence>
<reference evidence="3 4" key="1">
    <citation type="journal article" date="2016" name="Int. J. Syst. Evol. Microbiol.">
        <title>Proposal of Mucilaginibacter phyllosphaerae sp. nov. isolated from the phyllosphere of Galium album.</title>
        <authorList>
            <person name="Aydogan E.L."/>
            <person name="Busse H.J."/>
            <person name="Moser G."/>
            <person name="Muller C."/>
            <person name="Kampfer P."/>
            <person name="Glaeser S.P."/>
        </authorList>
    </citation>
    <scope>NUCLEOTIDE SEQUENCE [LARGE SCALE GENOMIC DNA]</scope>
    <source>
        <strain evidence="3 4">PP-F2FG21</strain>
    </source>
</reference>
<keyword evidence="1" id="KW-0812">Transmembrane</keyword>
<reference evidence="2 5" key="3">
    <citation type="submission" date="2020-08" db="EMBL/GenBank/DDBJ databases">
        <title>Genomic Encyclopedia of Type Strains, Phase IV (KMG-IV): sequencing the most valuable type-strain genomes for metagenomic binning, comparative biology and taxonomic classification.</title>
        <authorList>
            <person name="Goeker M."/>
        </authorList>
    </citation>
    <scope>NUCLEOTIDE SEQUENCE [LARGE SCALE GENOMIC DNA]</scope>
    <source>
        <strain evidence="2 5">DSM 100995</strain>
    </source>
</reference>
<name>A0A4Y8AJM3_9SPHI</name>
<feature type="transmembrane region" description="Helical" evidence="1">
    <location>
        <begin position="12"/>
        <end position="36"/>
    </location>
</feature>
<dbReference type="Proteomes" id="UP000583101">
    <property type="component" value="Unassembled WGS sequence"/>
</dbReference>
<accession>A0A4Y8AJM3</accession>
<keyword evidence="5" id="KW-1185">Reference proteome</keyword>
<protein>
    <submittedName>
        <fullName evidence="2">Cell division protein FtsL</fullName>
    </submittedName>
</protein>
<evidence type="ECO:0000256" key="1">
    <source>
        <dbReference type="SAM" id="Phobius"/>
    </source>
</evidence>
<sequence>MTSIEHRQLKGITIKNIIVTIFSTASIVASVMATYFELKGDVHEIRSNQESQNRINDIRLKVLENEVTVLQHNVEQLNRSIRQEK</sequence>
<gene>
    <name evidence="3" type="ORF">E2R65_03405</name>
    <name evidence="2" type="ORF">GGR35_000305</name>
</gene>
<dbReference type="OrthoDB" id="797642at2"/>
<keyword evidence="1" id="KW-0472">Membrane</keyword>
<keyword evidence="2" id="KW-0131">Cell cycle</keyword>